<sequence length="226" mass="26564">MIINDIEKFLAWVAERELELTYDADRHKIRIYAKHIIIGDLWLPFSLSFDPKKNEVYKVEKNWVIFLVRAGTAAVGYFEEGINTEHKVFRAYMVRKKQGKSQIKYLKTKGKSRAGSRVRLGASEKFFADINEKLSEYLDKYPVDYMAYSCSKTLWPFLFSEEGSLKKDDPRLFKVPLHIQEPGYEILLKVNELLQSVNLIPEENFLNYFSDYKDKAPQAPEEEDDW</sequence>
<keyword evidence="3" id="KW-1185">Reference proteome</keyword>
<organism evidence="2 3">
    <name type="scientific">Cyclobacterium marinum (strain ATCC 25205 / DSM 745 / LMG 13164 / NCIMB 1802)</name>
    <name type="common">Flectobacillus marinus</name>
    <dbReference type="NCBI Taxonomy" id="880070"/>
    <lineage>
        <taxon>Bacteria</taxon>
        <taxon>Pseudomonadati</taxon>
        <taxon>Bacteroidota</taxon>
        <taxon>Cytophagia</taxon>
        <taxon>Cytophagales</taxon>
        <taxon>Cyclobacteriaceae</taxon>
        <taxon>Cyclobacterium</taxon>
    </lineage>
</organism>
<dbReference type="KEGG" id="cmr:Cycma_4276"/>
<evidence type="ECO:0000313" key="2">
    <source>
        <dbReference type="EMBL" id="AEL27979.1"/>
    </source>
</evidence>
<feature type="domain" description="VLRF1" evidence="1">
    <location>
        <begin position="59"/>
        <end position="197"/>
    </location>
</feature>
<dbReference type="RefSeq" id="WP_014022263.1">
    <property type="nucleotide sequence ID" value="NC_015914.1"/>
</dbReference>
<evidence type="ECO:0000313" key="3">
    <source>
        <dbReference type="Proteomes" id="UP000001635"/>
    </source>
</evidence>
<name>G0IWI5_CYCMS</name>
<reference evidence="3" key="1">
    <citation type="submission" date="2011-07" db="EMBL/GenBank/DDBJ databases">
        <title>The complete genome of Cyclobacterium marinum DSM 745.</title>
        <authorList>
            <person name="Lucas S."/>
            <person name="Han J."/>
            <person name="Lapidus A."/>
            <person name="Bruce D."/>
            <person name="Goodwin L."/>
            <person name="Pitluck S."/>
            <person name="Peters L."/>
            <person name="Kyrpides N."/>
            <person name="Mavromatis K."/>
            <person name="Ivanova N."/>
            <person name="Ovchinnikova G."/>
            <person name="Chertkov O."/>
            <person name="Detter J.C."/>
            <person name="Tapia R."/>
            <person name="Han C."/>
            <person name="Land M."/>
            <person name="Hauser L."/>
            <person name="Markowitz V."/>
            <person name="Cheng J.-F."/>
            <person name="Hugenholtz P."/>
            <person name="Woyke T."/>
            <person name="Wu D."/>
            <person name="Tindall B."/>
            <person name="Schuetze A."/>
            <person name="Brambilla E."/>
            <person name="Klenk H.-P."/>
            <person name="Eisen J.A."/>
        </authorList>
    </citation>
    <scope>NUCLEOTIDE SEQUENCE [LARGE SCALE GENOMIC DNA]</scope>
    <source>
        <strain evidence="3">ATCC 25205 / DSM 745 / LMG 13164 / NCIMB 1802</strain>
    </source>
</reference>
<dbReference type="AlphaFoldDB" id="G0IWI5"/>
<gene>
    <name evidence="2" type="ordered locus">Cycma_4276</name>
</gene>
<dbReference type="Proteomes" id="UP000001635">
    <property type="component" value="Chromosome"/>
</dbReference>
<accession>G0IWI5</accession>
<dbReference type="EMBL" id="CP002955">
    <property type="protein sequence ID" value="AEL27979.1"/>
    <property type="molecule type" value="Genomic_DNA"/>
</dbReference>
<dbReference type="InterPro" id="IPR041175">
    <property type="entry name" value="VLRF1/Vms1"/>
</dbReference>
<proteinExistence type="predicted"/>
<protein>
    <recommendedName>
        <fullName evidence="1">VLRF1 domain-containing protein</fullName>
    </recommendedName>
</protein>
<dbReference type="OrthoDB" id="850705at2"/>
<dbReference type="STRING" id="880070.Cycma_4276"/>
<dbReference type="HOGENOM" id="CLU_1193289_0_0_10"/>
<dbReference type="Pfam" id="PF18826">
    <property type="entry name" value="bVLRF1"/>
    <property type="match status" value="1"/>
</dbReference>
<dbReference type="eggNOG" id="ENOG502ZM41">
    <property type="taxonomic scope" value="Bacteria"/>
</dbReference>
<dbReference type="PROSITE" id="PS52044">
    <property type="entry name" value="VLRF1"/>
    <property type="match status" value="1"/>
</dbReference>
<evidence type="ECO:0000259" key="1">
    <source>
        <dbReference type="PROSITE" id="PS52044"/>
    </source>
</evidence>